<gene>
    <name evidence="2" type="ORF">NJF43_08120</name>
</gene>
<evidence type="ECO:0000313" key="3">
    <source>
        <dbReference type="Proteomes" id="UP001165292"/>
    </source>
</evidence>
<protein>
    <submittedName>
        <fullName evidence="2">Uncharacterized protein</fullName>
    </submittedName>
</protein>
<keyword evidence="1" id="KW-0472">Membrane</keyword>
<organism evidence="2 3">
    <name type="scientific">Stutzerimonas nitrititolerans</name>
    <dbReference type="NCBI Taxonomy" id="2482751"/>
    <lineage>
        <taxon>Bacteria</taxon>
        <taxon>Pseudomonadati</taxon>
        <taxon>Pseudomonadota</taxon>
        <taxon>Gammaproteobacteria</taxon>
        <taxon>Pseudomonadales</taxon>
        <taxon>Pseudomonadaceae</taxon>
        <taxon>Stutzerimonas</taxon>
    </lineage>
</organism>
<dbReference type="EMBL" id="JAMYBS010000007">
    <property type="protein sequence ID" value="MCO7544719.1"/>
    <property type="molecule type" value="Genomic_DNA"/>
</dbReference>
<feature type="transmembrane region" description="Helical" evidence="1">
    <location>
        <begin position="36"/>
        <end position="57"/>
    </location>
</feature>
<keyword evidence="1" id="KW-0812">Transmembrane</keyword>
<reference evidence="2" key="1">
    <citation type="submission" date="2022-06" db="EMBL/GenBank/DDBJ databases">
        <title>Detection of beta-lactamases in bacteria of animal origin.</title>
        <authorList>
            <person name="Mlynarcik P."/>
            <person name="Zdarska V."/>
            <person name="Chudobova H."/>
            <person name="Prochazkova P."/>
            <person name="Hricova K."/>
            <person name="Mezerova K."/>
            <person name="Bardon J."/>
            <person name="Dolejska M."/>
            <person name="Sukkar I."/>
            <person name="Kolar M."/>
        </authorList>
    </citation>
    <scope>NUCLEOTIDE SEQUENCE</scope>
    <source>
        <strain evidence="2">S 300-3</strain>
    </source>
</reference>
<evidence type="ECO:0000256" key="1">
    <source>
        <dbReference type="SAM" id="Phobius"/>
    </source>
</evidence>
<sequence>MTDGKVELHHARQVNFSEGNAAAAVRERNPIMITPAVTVVLIILGWGAATAAMLWGLRRVLRHHHRHEPNAPIPRFRS</sequence>
<comment type="caution">
    <text evidence="2">The sequence shown here is derived from an EMBL/GenBank/DDBJ whole genome shotgun (WGS) entry which is preliminary data.</text>
</comment>
<name>A0AA42BDX6_9GAMM</name>
<keyword evidence="1" id="KW-1133">Transmembrane helix</keyword>
<proteinExistence type="predicted"/>
<accession>A0AA42BDX6</accession>
<dbReference type="AlphaFoldDB" id="A0AA42BDX6"/>
<dbReference type="RefSeq" id="WP_181096300.1">
    <property type="nucleotide sequence ID" value="NZ_DALYRC010000017.1"/>
</dbReference>
<dbReference type="Proteomes" id="UP001165292">
    <property type="component" value="Unassembled WGS sequence"/>
</dbReference>
<evidence type="ECO:0000313" key="2">
    <source>
        <dbReference type="EMBL" id="MCO7544719.1"/>
    </source>
</evidence>